<feature type="domain" description="TonB C-terminal" evidence="1">
    <location>
        <begin position="9"/>
        <end position="66"/>
    </location>
</feature>
<dbReference type="Gene3D" id="3.30.1150.10">
    <property type="match status" value="1"/>
</dbReference>
<organism evidence="2 3">
    <name type="scientific">Aquimarina celericrescens</name>
    <dbReference type="NCBI Taxonomy" id="1964542"/>
    <lineage>
        <taxon>Bacteria</taxon>
        <taxon>Pseudomonadati</taxon>
        <taxon>Bacteroidota</taxon>
        <taxon>Flavobacteriia</taxon>
        <taxon>Flavobacteriales</taxon>
        <taxon>Flavobacteriaceae</taxon>
        <taxon>Aquimarina</taxon>
    </lineage>
</organism>
<protein>
    <submittedName>
        <fullName evidence="2">Energy transducer TonB</fullName>
    </submittedName>
</protein>
<comment type="caution">
    <text evidence="2">The sequence shown here is derived from an EMBL/GenBank/DDBJ whole genome shotgun (WGS) entry which is preliminary data.</text>
</comment>
<dbReference type="EMBL" id="JBHUHY010000003">
    <property type="protein sequence ID" value="MFD2186125.1"/>
    <property type="molecule type" value="Genomic_DNA"/>
</dbReference>
<dbReference type="Proteomes" id="UP001597344">
    <property type="component" value="Unassembled WGS sequence"/>
</dbReference>
<dbReference type="SUPFAM" id="SSF74653">
    <property type="entry name" value="TolA/TonB C-terminal domain"/>
    <property type="match status" value="1"/>
</dbReference>
<dbReference type="InterPro" id="IPR037682">
    <property type="entry name" value="TonB_C"/>
</dbReference>
<gene>
    <name evidence="2" type="ORF">ACFSJT_04930</name>
</gene>
<keyword evidence="3" id="KW-1185">Reference proteome</keyword>
<proteinExistence type="predicted"/>
<reference evidence="3" key="1">
    <citation type="journal article" date="2019" name="Int. J. Syst. Evol. Microbiol.">
        <title>The Global Catalogue of Microorganisms (GCM) 10K type strain sequencing project: providing services to taxonomists for standard genome sequencing and annotation.</title>
        <authorList>
            <consortium name="The Broad Institute Genomics Platform"/>
            <consortium name="The Broad Institute Genome Sequencing Center for Infectious Disease"/>
            <person name="Wu L."/>
            <person name="Ma J."/>
        </authorList>
    </citation>
    <scope>NUCLEOTIDE SEQUENCE [LARGE SCALE GENOMIC DNA]</scope>
    <source>
        <strain evidence="3">DT92</strain>
    </source>
</reference>
<sequence>MLPKTNTAARFKINKLGKVTDIEARGPQKELEDEAIRVIESLPLMKPGTKDGEPVNVMYSLPIAFAIK</sequence>
<evidence type="ECO:0000313" key="2">
    <source>
        <dbReference type="EMBL" id="MFD2186125.1"/>
    </source>
</evidence>
<accession>A0ABW5AUZ9</accession>
<name>A0ABW5AUZ9_9FLAO</name>
<dbReference type="Pfam" id="PF03544">
    <property type="entry name" value="TonB_C"/>
    <property type="match status" value="1"/>
</dbReference>
<evidence type="ECO:0000313" key="3">
    <source>
        <dbReference type="Proteomes" id="UP001597344"/>
    </source>
</evidence>
<evidence type="ECO:0000259" key="1">
    <source>
        <dbReference type="Pfam" id="PF03544"/>
    </source>
</evidence>